<evidence type="ECO:0000313" key="3">
    <source>
        <dbReference type="Proteomes" id="UP000029435"/>
    </source>
</evidence>
<proteinExistence type="predicted"/>
<evidence type="ECO:0000256" key="1">
    <source>
        <dbReference type="SAM" id="Phobius"/>
    </source>
</evidence>
<accession>A0A0M2F5Y0</accession>
<protein>
    <recommendedName>
        <fullName evidence="4">Immunity protein</fullName>
    </recommendedName>
</protein>
<evidence type="ECO:0000313" key="2">
    <source>
        <dbReference type="EMBL" id="KGA36428.1"/>
    </source>
</evidence>
<name>A0A0M2F5Y0_9GAMM</name>
<dbReference type="Proteomes" id="UP000029435">
    <property type="component" value="Unassembled WGS sequence"/>
</dbReference>
<comment type="caution">
    <text evidence="2">The sequence shown here is derived from an EMBL/GenBank/DDBJ whole genome shotgun (WGS) entry which is preliminary data.</text>
</comment>
<dbReference type="EMBL" id="JQOD01000001">
    <property type="protein sequence ID" value="KGA36428.1"/>
    <property type="molecule type" value="Genomic_DNA"/>
</dbReference>
<gene>
    <name evidence="2" type="ORF">KU74_08190</name>
</gene>
<sequence>MKIKTVGIRLLFFLLGYWIFILSIFVFGAKLTIAFIFFLQDGIFYFDWINNINSSFRTGIATGIPLGIGIWIMSRLKANKEK</sequence>
<reference evidence="2 3" key="1">
    <citation type="submission" date="2014-08" db="EMBL/GenBank/DDBJ databases">
        <title>Genome sequences of NCPPB Pectobacterium isolates.</title>
        <authorList>
            <person name="Glover R.H."/>
            <person name="Sapp M."/>
            <person name="Elphinstone J."/>
        </authorList>
    </citation>
    <scope>NUCLEOTIDE SEQUENCE [LARGE SCALE GENOMIC DNA]</scope>
    <source>
        <strain evidence="2 3">LMG 21372</strain>
    </source>
</reference>
<organism evidence="2 3">
    <name type="scientific">Pectobacterium brasiliense</name>
    <dbReference type="NCBI Taxonomy" id="180957"/>
    <lineage>
        <taxon>Bacteria</taxon>
        <taxon>Pseudomonadati</taxon>
        <taxon>Pseudomonadota</taxon>
        <taxon>Gammaproteobacteria</taxon>
        <taxon>Enterobacterales</taxon>
        <taxon>Pectobacteriaceae</taxon>
        <taxon>Pectobacterium</taxon>
    </lineage>
</organism>
<keyword evidence="1" id="KW-0472">Membrane</keyword>
<feature type="transmembrane region" description="Helical" evidence="1">
    <location>
        <begin position="59"/>
        <end position="76"/>
    </location>
</feature>
<keyword evidence="1" id="KW-1133">Transmembrane helix</keyword>
<keyword evidence="1" id="KW-0812">Transmembrane</keyword>
<feature type="transmembrane region" description="Helical" evidence="1">
    <location>
        <begin position="12"/>
        <end position="39"/>
    </location>
</feature>
<dbReference type="AlphaFoldDB" id="A0A0M2F5Y0"/>
<evidence type="ECO:0008006" key="4">
    <source>
        <dbReference type="Google" id="ProtNLM"/>
    </source>
</evidence>